<protein>
    <recommendedName>
        <fullName evidence="7">UDP-N-acetylmuramoyl-L-alanyl-D-glutamate--2,6-diaminopimelate ligase</fullName>
        <ecNumber evidence="7">6.3.2.13</ecNumber>
    </recommendedName>
    <alternativeName>
        <fullName evidence="7">Meso-A2pm-adding enzyme</fullName>
    </alternativeName>
    <alternativeName>
        <fullName evidence="7">Meso-diaminopimelate-adding enzyme</fullName>
    </alternativeName>
    <alternativeName>
        <fullName evidence="7">UDP-MurNAc-L-Ala-D-Glu:meso-diaminopimelate ligase</fullName>
    </alternativeName>
    <alternativeName>
        <fullName evidence="7">UDP-MurNAc-tripeptide synthetase</fullName>
    </alternativeName>
    <alternativeName>
        <fullName evidence="7">UDP-N-acetylmuramyl-tripeptide synthetase</fullName>
    </alternativeName>
</protein>
<dbReference type="NCBIfam" id="TIGR01085">
    <property type="entry name" value="murE"/>
    <property type="match status" value="1"/>
</dbReference>
<keyword evidence="4 7" id="KW-0573">Peptidoglycan synthesis</keyword>
<dbReference type="SUPFAM" id="SSF53623">
    <property type="entry name" value="MurD-like peptide ligases, catalytic domain"/>
    <property type="match status" value="1"/>
</dbReference>
<dbReference type="EC" id="6.3.2.13" evidence="7"/>
<evidence type="ECO:0000256" key="3">
    <source>
        <dbReference type="ARBA" id="ARBA00022960"/>
    </source>
</evidence>
<feature type="binding site" evidence="7">
    <location>
        <begin position="105"/>
        <end position="111"/>
    </location>
    <ligand>
        <name>ATP</name>
        <dbReference type="ChEBI" id="CHEBI:30616"/>
    </ligand>
</feature>
<comment type="pathway">
    <text evidence="7 8">Cell wall biogenesis; peptidoglycan biosynthesis.</text>
</comment>
<comment type="similarity">
    <text evidence="1 7">Belongs to the MurCDEF family. MurE subfamily.</text>
</comment>
<dbReference type="NCBIfam" id="NF001124">
    <property type="entry name" value="PRK00139.1-2"/>
    <property type="match status" value="1"/>
</dbReference>
<dbReference type="InterPro" id="IPR005761">
    <property type="entry name" value="UDP-N-AcMur-Glu-dNH2Pim_ligase"/>
</dbReference>
<keyword evidence="3 7" id="KW-0133">Cell shape</keyword>
<evidence type="ECO:0000313" key="12">
    <source>
        <dbReference type="EMBL" id="GBR44946.1"/>
    </source>
</evidence>
<dbReference type="SUPFAM" id="SSF53244">
    <property type="entry name" value="MurD-like peptide ligases, peptide-binding domain"/>
    <property type="match status" value="1"/>
</dbReference>
<dbReference type="InterPro" id="IPR036615">
    <property type="entry name" value="Mur_ligase_C_dom_sf"/>
</dbReference>
<keyword evidence="13" id="KW-1185">Reference proteome</keyword>
<feature type="binding site" evidence="7">
    <location>
        <position position="181"/>
    </location>
    <ligand>
        <name>UDP-N-acetyl-alpha-D-muramoyl-L-alanyl-D-glutamate</name>
        <dbReference type="ChEBI" id="CHEBI:83900"/>
    </ligand>
</feature>
<evidence type="ECO:0000259" key="10">
    <source>
        <dbReference type="Pfam" id="PF02875"/>
    </source>
</evidence>
<evidence type="ECO:0000259" key="11">
    <source>
        <dbReference type="Pfam" id="PF08245"/>
    </source>
</evidence>
<evidence type="ECO:0000313" key="13">
    <source>
        <dbReference type="Proteomes" id="UP001062443"/>
    </source>
</evidence>
<reference evidence="12" key="1">
    <citation type="submission" date="2013-04" db="EMBL/GenBank/DDBJ databases">
        <title>The genome sequencing project of 58 acetic acid bacteria.</title>
        <authorList>
            <person name="Okamoto-Kainuma A."/>
            <person name="Ishikawa M."/>
            <person name="Umino S."/>
            <person name="Koizumi Y."/>
            <person name="Shiwa Y."/>
            <person name="Yoshikawa H."/>
            <person name="Matsutani M."/>
            <person name="Matsushita K."/>
        </authorList>
    </citation>
    <scope>NUCLEOTIDE SEQUENCE</scope>
    <source>
        <strain evidence="12">NBRC 106556</strain>
    </source>
</reference>
<feature type="domain" description="Mur ligase C-terminal" evidence="10">
    <location>
        <begin position="332"/>
        <end position="456"/>
    </location>
</feature>
<dbReference type="RefSeq" id="WP_068168862.1">
    <property type="nucleotide sequence ID" value="NZ_BAQB01000005.1"/>
</dbReference>
<proteinExistence type="inferred from homology"/>
<dbReference type="InterPro" id="IPR035911">
    <property type="entry name" value="MurE/MurF_N"/>
</dbReference>
<evidence type="ECO:0000259" key="9">
    <source>
        <dbReference type="Pfam" id="PF01225"/>
    </source>
</evidence>
<dbReference type="Pfam" id="PF08245">
    <property type="entry name" value="Mur_ligase_M"/>
    <property type="match status" value="1"/>
</dbReference>
<keyword evidence="7" id="KW-0963">Cytoplasm</keyword>
<comment type="caution">
    <text evidence="12">The sequence shown here is derived from an EMBL/GenBank/DDBJ whole genome shotgun (WGS) entry which is preliminary data.</text>
</comment>
<sequence>MRFSELLRLCNVTAKPTADTNISAITADSRAVRPGSVFVALRGVKHDGAAFVQAATQAGAYAIISDHLLITDLPHVVDPNARHTLAKAAAILAGPQPAHITAVTGTNGKSSTAEFLRQFWELQGHKAASLGTLGLNTSVDIPPPPSLTTPDPVSLAQTLAALAKAGVTHVALEASSHGLIQHRLDGVTLDAAGFSNLTRDHLDYHGTIEAYREAKLRLFKTLLPTTGRAALNADMDADTASSLRDIAQSRGLELRTIGEAGETLRLIETRPTPQGQIIRLALSGEELPELTFPLPGRFQLENALLAAAMIWKDENEARELLALLPRLTGVPGRCERVAALPNGAAAYVDYAHTPDALARVLTSLRPHTDGRLIVVFGAGGDRDRGKRPLMGEAASRHADVVIVTDDNPRTENAATIRAEILATASNASEIADRHDAIATGLESLSAGDILVIAGKGHETGQIIGQTVLPFDDRAVTRDLAARFTQNASQDIASAEKGSS</sequence>
<evidence type="ECO:0000256" key="8">
    <source>
        <dbReference type="RuleBase" id="RU004135"/>
    </source>
</evidence>
<feature type="binding site" evidence="7">
    <location>
        <position position="454"/>
    </location>
    <ligand>
        <name>meso-2,6-diaminopimelate</name>
        <dbReference type="ChEBI" id="CHEBI:57791"/>
    </ligand>
</feature>
<keyword evidence="7" id="KW-0067">ATP-binding</keyword>
<keyword evidence="7" id="KW-0547">Nucleotide-binding</keyword>
<evidence type="ECO:0000256" key="6">
    <source>
        <dbReference type="ARBA" id="ARBA00023316"/>
    </source>
</evidence>
<keyword evidence="7 12" id="KW-0436">Ligase</keyword>
<feature type="binding site" evidence="7">
    <location>
        <position position="175"/>
    </location>
    <ligand>
        <name>UDP-N-acetyl-alpha-D-muramoyl-L-alanyl-D-glutamate</name>
        <dbReference type="ChEBI" id="CHEBI:83900"/>
    </ligand>
</feature>
<dbReference type="NCBIfam" id="NF001126">
    <property type="entry name" value="PRK00139.1-4"/>
    <property type="match status" value="1"/>
</dbReference>
<dbReference type="Gene3D" id="3.90.190.20">
    <property type="entry name" value="Mur ligase, C-terminal domain"/>
    <property type="match status" value="1"/>
</dbReference>
<dbReference type="PANTHER" id="PTHR23135">
    <property type="entry name" value="MUR LIGASE FAMILY MEMBER"/>
    <property type="match status" value="1"/>
</dbReference>
<feature type="binding site" evidence="7">
    <location>
        <position position="29"/>
    </location>
    <ligand>
        <name>UDP-N-acetyl-alpha-D-muramoyl-L-alanyl-D-glutamate</name>
        <dbReference type="ChEBI" id="CHEBI:83900"/>
    </ligand>
</feature>
<dbReference type="EMBL" id="BAQB01000005">
    <property type="protein sequence ID" value="GBR44946.1"/>
    <property type="molecule type" value="Genomic_DNA"/>
</dbReference>
<dbReference type="Proteomes" id="UP001062443">
    <property type="component" value="Unassembled WGS sequence"/>
</dbReference>
<feature type="binding site" evidence="7">
    <location>
        <position position="382"/>
    </location>
    <ligand>
        <name>meso-2,6-diaminopimelate</name>
        <dbReference type="ChEBI" id="CHEBI:57791"/>
    </ligand>
</feature>
<comment type="caution">
    <text evidence="7">Lacks conserved residue(s) required for the propagation of feature annotation.</text>
</comment>
<dbReference type="Gene3D" id="3.40.1190.10">
    <property type="entry name" value="Mur-like, catalytic domain"/>
    <property type="match status" value="1"/>
</dbReference>
<dbReference type="InterPro" id="IPR004101">
    <property type="entry name" value="Mur_ligase_C"/>
</dbReference>
<dbReference type="Gene3D" id="3.40.1390.10">
    <property type="entry name" value="MurE/MurF, N-terminal domain"/>
    <property type="match status" value="1"/>
</dbReference>
<dbReference type="GO" id="GO:0016874">
    <property type="term" value="F:ligase activity"/>
    <property type="evidence" value="ECO:0007669"/>
    <property type="project" value="UniProtKB-KW"/>
</dbReference>
<keyword evidence="6 7" id="KW-0961">Cell wall biogenesis/degradation</keyword>
<dbReference type="PANTHER" id="PTHR23135:SF4">
    <property type="entry name" value="UDP-N-ACETYLMURAMOYL-L-ALANYL-D-GLUTAMATE--2,6-DIAMINOPIMELATE LIGASE MURE HOMOLOG, CHLOROPLASTIC"/>
    <property type="match status" value="1"/>
</dbReference>
<dbReference type="HAMAP" id="MF_00208">
    <property type="entry name" value="MurE"/>
    <property type="match status" value="1"/>
</dbReference>
<comment type="PTM">
    <text evidence="7">Carboxylation is probably crucial for Mg(2+) binding and, consequently, for the gamma-phosphate positioning of ATP.</text>
</comment>
<accession>A0ABQ0QHH7</accession>
<dbReference type="SUPFAM" id="SSF63418">
    <property type="entry name" value="MurE/MurF N-terminal domain"/>
    <property type="match status" value="1"/>
</dbReference>
<dbReference type="Pfam" id="PF02875">
    <property type="entry name" value="Mur_ligase_C"/>
    <property type="match status" value="1"/>
</dbReference>
<feature type="domain" description="Mur ligase N-terminal catalytic" evidence="9">
    <location>
        <begin position="22"/>
        <end position="69"/>
    </location>
</feature>
<dbReference type="InterPro" id="IPR000713">
    <property type="entry name" value="Mur_ligase_N"/>
</dbReference>
<organism evidence="12 13">
    <name type="scientific">Neokomagataea tanensis NBRC 106556</name>
    <dbReference type="NCBI Taxonomy" id="1223519"/>
    <lineage>
        <taxon>Bacteria</taxon>
        <taxon>Pseudomonadati</taxon>
        <taxon>Pseudomonadota</taxon>
        <taxon>Alphaproteobacteria</taxon>
        <taxon>Acetobacterales</taxon>
        <taxon>Acetobacteraceae</taxon>
        <taxon>Neokomagataea</taxon>
    </lineage>
</organism>
<keyword evidence="7" id="KW-0460">Magnesium</keyword>
<comment type="function">
    <text evidence="7">Catalyzes the addition of meso-diaminopimelic acid to the nucleotide precursor UDP-N-acetylmuramoyl-L-alanyl-D-glutamate (UMAG) in the biosynthesis of bacterial cell-wall peptidoglycan.</text>
</comment>
<comment type="cofactor">
    <cofactor evidence="7">
        <name>Mg(2+)</name>
        <dbReference type="ChEBI" id="CHEBI:18420"/>
    </cofactor>
</comment>
<evidence type="ECO:0000256" key="4">
    <source>
        <dbReference type="ARBA" id="ARBA00022984"/>
    </source>
</evidence>
<gene>
    <name evidence="7" type="primary">murE</name>
    <name evidence="12" type="ORF">AA106556_0598</name>
</gene>
<comment type="subcellular location">
    <subcellularLocation>
        <location evidence="7 8">Cytoplasm</location>
    </subcellularLocation>
</comment>
<keyword evidence="2 7" id="KW-0132">Cell division</keyword>
<name>A0ABQ0QHH7_9PROT</name>
<feature type="binding site" evidence="7">
    <location>
        <begin position="148"/>
        <end position="149"/>
    </location>
    <ligand>
        <name>UDP-N-acetyl-alpha-D-muramoyl-L-alanyl-D-glutamate</name>
        <dbReference type="ChEBI" id="CHEBI:83900"/>
    </ligand>
</feature>
<feature type="binding site" evidence="7">
    <location>
        <position position="458"/>
    </location>
    <ligand>
        <name>meso-2,6-diaminopimelate</name>
        <dbReference type="ChEBI" id="CHEBI:57791"/>
    </ligand>
</feature>
<evidence type="ECO:0000256" key="1">
    <source>
        <dbReference type="ARBA" id="ARBA00005898"/>
    </source>
</evidence>
<dbReference type="Pfam" id="PF01225">
    <property type="entry name" value="Mur_ligase"/>
    <property type="match status" value="1"/>
</dbReference>
<keyword evidence="5 7" id="KW-0131">Cell cycle</keyword>
<dbReference type="InterPro" id="IPR013221">
    <property type="entry name" value="Mur_ligase_cen"/>
</dbReference>
<feature type="binding site" evidence="7">
    <location>
        <position position="183"/>
    </location>
    <ligand>
        <name>UDP-N-acetyl-alpha-D-muramoyl-L-alanyl-D-glutamate</name>
        <dbReference type="ChEBI" id="CHEBI:83900"/>
    </ligand>
</feature>
<feature type="modified residue" description="N6-carboxylysine" evidence="7">
    <location>
        <position position="215"/>
    </location>
</feature>
<evidence type="ECO:0000256" key="7">
    <source>
        <dbReference type="HAMAP-Rule" id="MF_00208"/>
    </source>
</evidence>
<dbReference type="InterPro" id="IPR036565">
    <property type="entry name" value="Mur-like_cat_sf"/>
</dbReference>
<comment type="catalytic activity">
    <reaction evidence="7">
        <text>UDP-N-acetyl-alpha-D-muramoyl-L-alanyl-D-glutamate + meso-2,6-diaminopimelate + ATP = UDP-N-acetyl-alpha-D-muramoyl-L-alanyl-gamma-D-glutamyl-meso-2,6-diaminopimelate + ADP + phosphate + H(+)</text>
        <dbReference type="Rhea" id="RHEA:23676"/>
        <dbReference type="ChEBI" id="CHEBI:15378"/>
        <dbReference type="ChEBI" id="CHEBI:30616"/>
        <dbReference type="ChEBI" id="CHEBI:43474"/>
        <dbReference type="ChEBI" id="CHEBI:57791"/>
        <dbReference type="ChEBI" id="CHEBI:83900"/>
        <dbReference type="ChEBI" id="CHEBI:83905"/>
        <dbReference type="ChEBI" id="CHEBI:456216"/>
        <dbReference type="EC" id="6.3.2.13"/>
    </reaction>
</comment>
<evidence type="ECO:0000256" key="2">
    <source>
        <dbReference type="ARBA" id="ARBA00022618"/>
    </source>
</evidence>
<feature type="binding site" evidence="7">
    <location>
        <begin position="406"/>
        <end position="409"/>
    </location>
    <ligand>
        <name>meso-2,6-diaminopimelate</name>
        <dbReference type="ChEBI" id="CHEBI:57791"/>
    </ligand>
</feature>
<feature type="short sequence motif" description="Meso-diaminopimelate recognition motif" evidence="7">
    <location>
        <begin position="406"/>
        <end position="409"/>
    </location>
</feature>
<evidence type="ECO:0000256" key="5">
    <source>
        <dbReference type="ARBA" id="ARBA00023306"/>
    </source>
</evidence>
<feature type="domain" description="Mur ligase central" evidence="11">
    <location>
        <begin position="103"/>
        <end position="309"/>
    </location>
</feature>